<dbReference type="RefSeq" id="WP_076482090.1">
    <property type="nucleotide sequence ID" value="NZ_MTJZ01000065.1"/>
</dbReference>
<dbReference type="SUPFAM" id="SSF52540">
    <property type="entry name" value="P-loop containing nucleoside triphosphate hydrolases"/>
    <property type="match status" value="2"/>
</dbReference>
<feature type="compositionally biased region" description="Basic and acidic residues" evidence="1">
    <location>
        <begin position="908"/>
        <end position="917"/>
    </location>
</feature>
<dbReference type="InterPro" id="IPR027417">
    <property type="entry name" value="P-loop_NTPase"/>
</dbReference>
<evidence type="ECO:0000313" key="4">
    <source>
        <dbReference type="Proteomes" id="UP000187194"/>
    </source>
</evidence>
<sequence>MPQLLADIPAGKNAIQGPHHRIAATIATLIRSCNGGQSIRLDGNWGVGKSTVVRLLAHEFESRQANPPGANDPDVVVFEYDAWVHTGDPLRRAFFEALVAKLRGRWLPDLRSHDEADEWTERIAFLAKRLKKTSKHSELVFNDSDQTIITSLLCVGLVLPLLNSAISSLAQGKGFFASVAWAAVLGFGAYKLLRPLTGRTLSLFLRRQPDRETVTVTEAGEPTSLEFQSAFLALLGSVLGNPARPNRKLVIVVDNLDRVDAAEVQATWALLRSFLDNPTFRKEPWYERLWLLVPMARADKVNPESAGSERDQASALEKVFQVRFTVPDMTTHFWRSFFEDRMAVAFDKLNRKSRNTVIDLYAEDLDASKLTPRAIISYINSLVALYVERGLQEEQEGSDKDAISIEVLAAYLLWERGLNADGTALDVADYMKRLTGRDDLRSTFDVIRLGVPDRKHTRYINAQQDLTNIFSGELTDEVLDQRLRNVEAFIDETLNADRELRRFAVHECTAFPGPLAAFAQTARTFIDQKRSADESVNQAFEDILITLAENARKAILEREGLQLTDTSAIESVTTALSSFAQPESIAQVICEKLVALDARPWDSPMPNLLLRDGLARLLSNTVVADSILDHPQLVTLPVKAESYASLVKSLNGTEDRRYVLENCTCQGGDRELGRILIKSADAQQWDRESRYILHLLGQRDHDAFGKVSAAVIEKFTNASGDNYQRATECVTLLGALVRANPELARPLIRPLAEAGYLTKLIALNIQLSGDKSVRFTAAWLVLWSWNDGVANGSFQGKTENQGLRHIRDWLTDAATLEETDIDSMCDALVDLTVFETLNGLTDHIAFVHRILDRLPSTILFESRSFHCEGSQQDQAERFAEERFANESLRAYFLESYSRHQRAKSTNVADREDSAQVE</sequence>
<feature type="domain" description="KAP NTPase" evidence="2">
    <location>
        <begin position="22"/>
        <end position="386"/>
    </location>
</feature>
<dbReference type="InterPro" id="IPR011646">
    <property type="entry name" value="KAP_P-loop"/>
</dbReference>
<evidence type="ECO:0000259" key="2">
    <source>
        <dbReference type="Pfam" id="PF07693"/>
    </source>
</evidence>
<dbReference type="CDD" id="cd02019">
    <property type="entry name" value="NK"/>
    <property type="match status" value="1"/>
</dbReference>
<evidence type="ECO:0000256" key="1">
    <source>
        <dbReference type="SAM" id="MobiDB-lite"/>
    </source>
</evidence>
<comment type="caution">
    <text evidence="3">The sequence shown here is derived from an EMBL/GenBank/DDBJ whole genome shotgun (WGS) entry which is preliminary data.</text>
</comment>
<reference evidence="3 4" key="1">
    <citation type="submission" date="2017-01" db="EMBL/GenBank/DDBJ databases">
        <title>Phylogeographic, genomic and meropenem susceptibility analysis of Burkholderia ubonensis.</title>
        <authorList>
            <person name="Price E.P."/>
            <person name="Sarovich D.S."/>
            <person name="Webb J.R."/>
            <person name="Hall C.M."/>
            <person name="Sahl J.W."/>
            <person name="Kaestli M."/>
            <person name="Mayo M."/>
            <person name="Harrington G."/>
            <person name="Baker A.L."/>
            <person name="Sidak-Loftis L.C."/>
            <person name="Lummis M."/>
            <person name="Schupp J.M."/>
            <person name="Gillece J.D."/>
            <person name="Tuanyok A."/>
            <person name="Warner J."/>
            <person name="Busch J.D."/>
            <person name="Keim P."/>
            <person name="Currie B.J."/>
            <person name="Wagner D.M."/>
        </authorList>
    </citation>
    <scope>NUCLEOTIDE SEQUENCE [LARGE SCALE GENOMIC DNA]</scope>
    <source>
        <strain evidence="3 4">A21</strain>
    </source>
</reference>
<feature type="region of interest" description="Disordered" evidence="1">
    <location>
        <begin position="897"/>
        <end position="917"/>
    </location>
</feature>
<name>A0A1R1J254_9BURK</name>
<dbReference type="AlphaFoldDB" id="A0A1R1J254"/>
<organism evidence="3 4">
    <name type="scientific">Burkholderia ubonensis</name>
    <dbReference type="NCBI Taxonomy" id="101571"/>
    <lineage>
        <taxon>Bacteria</taxon>
        <taxon>Pseudomonadati</taxon>
        <taxon>Pseudomonadota</taxon>
        <taxon>Betaproteobacteria</taxon>
        <taxon>Burkholderiales</taxon>
        <taxon>Burkholderiaceae</taxon>
        <taxon>Burkholderia</taxon>
        <taxon>Burkholderia cepacia complex</taxon>
    </lineage>
</organism>
<dbReference type="EMBL" id="MTJZ01000065">
    <property type="protein sequence ID" value="OMG69389.1"/>
    <property type="molecule type" value="Genomic_DNA"/>
</dbReference>
<dbReference type="Pfam" id="PF07693">
    <property type="entry name" value="KAP_NTPase"/>
    <property type="match status" value="1"/>
</dbReference>
<proteinExistence type="predicted"/>
<gene>
    <name evidence="3" type="ORF">BW685_30875</name>
</gene>
<evidence type="ECO:0000313" key="3">
    <source>
        <dbReference type="EMBL" id="OMG69389.1"/>
    </source>
</evidence>
<accession>A0A1R1J254</accession>
<dbReference type="Proteomes" id="UP000187194">
    <property type="component" value="Unassembled WGS sequence"/>
</dbReference>
<protein>
    <recommendedName>
        <fullName evidence="2">KAP NTPase domain-containing protein</fullName>
    </recommendedName>
</protein>